<sequence>MKIALCQMANAGKPAANLEKSIRAIKEAAENGADLILFPEVQLTEFFPQYPGQDVTQYRISLDSEVVTAFCRAAQENGILVVPNILLYENGKTYDASLLIQKGGTIAGVQKMVHIAQAEQFYEQDYYTPSDDGFHVFDTEYGKIGIVVCFDRHYPESIRTESLMGAELILIPTVNTKTEPSEMFEWELRVQAFHNSTAVAMCNRVGKEGEMDFSGESIVVDANGDVIAKADDTEGILYAEVDLAKSSEIRSRRTYTGLRRTELYK</sequence>
<evidence type="ECO:0000259" key="2">
    <source>
        <dbReference type="PROSITE" id="PS50263"/>
    </source>
</evidence>
<dbReference type="SUPFAM" id="SSF56317">
    <property type="entry name" value="Carbon-nitrogen hydrolase"/>
    <property type="match status" value="1"/>
</dbReference>
<dbReference type="InterPro" id="IPR003010">
    <property type="entry name" value="C-N_Hydrolase"/>
</dbReference>
<dbReference type="GO" id="GO:0016811">
    <property type="term" value="F:hydrolase activity, acting on carbon-nitrogen (but not peptide) bonds, in linear amides"/>
    <property type="evidence" value="ECO:0007669"/>
    <property type="project" value="TreeGrafter"/>
</dbReference>
<dbReference type="PANTHER" id="PTHR43674:SF16">
    <property type="entry name" value="CARBON-NITROGEN FAMILY, PUTATIVE (AFU_ORTHOLOGUE AFUA_5G02350)-RELATED"/>
    <property type="match status" value="1"/>
</dbReference>
<gene>
    <name evidence="3" type="ORF">KGMB03357_20530</name>
</gene>
<protein>
    <submittedName>
        <fullName evidence="3">Carbon-nitrogen hydrolase</fullName>
    </submittedName>
</protein>
<dbReference type="OrthoDB" id="9811121at2"/>
<dbReference type="Gene3D" id="3.60.110.10">
    <property type="entry name" value="Carbon-nitrogen hydrolase"/>
    <property type="match status" value="1"/>
</dbReference>
<evidence type="ECO:0000313" key="4">
    <source>
        <dbReference type="Proteomes" id="UP000287361"/>
    </source>
</evidence>
<dbReference type="InterPro" id="IPR036526">
    <property type="entry name" value="C-N_Hydrolase_sf"/>
</dbReference>
<dbReference type="AlphaFoldDB" id="A0A401LFU6"/>
<dbReference type="InterPro" id="IPR050345">
    <property type="entry name" value="Aliph_Amidase/BUP"/>
</dbReference>
<dbReference type="PANTHER" id="PTHR43674">
    <property type="entry name" value="NITRILASE C965.09-RELATED"/>
    <property type="match status" value="1"/>
</dbReference>
<evidence type="ECO:0000313" key="3">
    <source>
        <dbReference type="EMBL" id="GCB30392.1"/>
    </source>
</evidence>
<dbReference type="EMBL" id="BHVZ01000014">
    <property type="protein sequence ID" value="GCB30392.1"/>
    <property type="molecule type" value="Genomic_DNA"/>
</dbReference>
<organism evidence="3 4">
    <name type="scientific">Anaerotignum faecicola</name>
    <dbReference type="NCBI Taxonomy" id="2358141"/>
    <lineage>
        <taxon>Bacteria</taxon>
        <taxon>Bacillati</taxon>
        <taxon>Bacillota</taxon>
        <taxon>Clostridia</taxon>
        <taxon>Lachnospirales</taxon>
        <taxon>Anaerotignaceae</taxon>
        <taxon>Anaerotignum</taxon>
    </lineage>
</organism>
<dbReference type="CDD" id="cd07197">
    <property type="entry name" value="nitrilase"/>
    <property type="match status" value="1"/>
</dbReference>
<proteinExistence type="predicted"/>
<accession>A0A401LFU6</accession>
<keyword evidence="1 3" id="KW-0378">Hydrolase</keyword>
<feature type="domain" description="CN hydrolase" evidence="2">
    <location>
        <begin position="1"/>
        <end position="243"/>
    </location>
</feature>
<dbReference type="Pfam" id="PF00795">
    <property type="entry name" value="CN_hydrolase"/>
    <property type="match status" value="1"/>
</dbReference>
<dbReference type="PROSITE" id="PS50263">
    <property type="entry name" value="CN_HYDROLASE"/>
    <property type="match status" value="1"/>
</dbReference>
<reference evidence="3 4" key="1">
    <citation type="submission" date="2018-10" db="EMBL/GenBank/DDBJ databases">
        <title>Draft Genome Sequence of Anaerotignum sp. KCTC 15736.</title>
        <authorList>
            <person name="Choi S.H."/>
            <person name="Kim J.S."/>
            <person name="Kang S.W."/>
            <person name="Lee J.S."/>
            <person name="Park S.H."/>
        </authorList>
    </citation>
    <scope>NUCLEOTIDE SEQUENCE [LARGE SCALE GENOMIC DNA]</scope>
    <source>
        <strain evidence="3 4">KCTC 15736</strain>
    </source>
</reference>
<name>A0A401LFU6_9FIRM</name>
<dbReference type="Proteomes" id="UP000287361">
    <property type="component" value="Unassembled WGS sequence"/>
</dbReference>
<keyword evidence="4" id="KW-1185">Reference proteome</keyword>
<comment type="caution">
    <text evidence="3">The sequence shown here is derived from an EMBL/GenBank/DDBJ whole genome shotgun (WGS) entry which is preliminary data.</text>
</comment>
<evidence type="ECO:0000256" key="1">
    <source>
        <dbReference type="ARBA" id="ARBA00022801"/>
    </source>
</evidence>